<feature type="domain" description="Nucleotidyl transferase" evidence="1">
    <location>
        <begin position="3"/>
        <end position="227"/>
    </location>
</feature>
<dbReference type="InterPro" id="IPR029044">
    <property type="entry name" value="Nucleotide-diphossugar_trans"/>
</dbReference>
<dbReference type="SUPFAM" id="SSF53448">
    <property type="entry name" value="Nucleotide-diphospho-sugar transferases"/>
    <property type="match status" value="1"/>
</dbReference>
<keyword evidence="3" id="KW-1185">Reference proteome</keyword>
<dbReference type="EMBL" id="VAUV01000014">
    <property type="protein sequence ID" value="TLD69296.1"/>
    <property type="molecule type" value="Genomic_DNA"/>
</dbReference>
<reference evidence="2 3" key="1">
    <citation type="submission" date="2019-05" db="EMBL/GenBank/DDBJ databases">
        <title>Verrucobacter flavum gen. nov., sp. nov. a new member of the family Verrucomicrobiaceae.</title>
        <authorList>
            <person name="Szuroczki S."/>
            <person name="Abbaszade G."/>
            <person name="Szabo A."/>
            <person name="Felfoldi T."/>
            <person name="Schumann P."/>
            <person name="Boka K."/>
            <person name="Keki Z."/>
            <person name="Toumi M."/>
            <person name="Toth E."/>
        </authorList>
    </citation>
    <scope>NUCLEOTIDE SEQUENCE [LARGE SCALE GENOMIC DNA]</scope>
    <source>
        <strain evidence="2 3">MG-N-17</strain>
    </source>
</reference>
<dbReference type="Gene3D" id="3.90.550.10">
    <property type="entry name" value="Spore Coat Polysaccharide Biosynthesis Protein SpsA, Chain A"/>
    <property type="match status" value="1"/>
</dbReference>
<comment type="caution">
    <text evidence="2">The sequence shown here is derived from an EMBL/GenBank/DDBJ whole genome shotgun (WGS) entry which is preliminary data.</text>
</comment>
<dbReference type="PANTHER" id="PTHR22572">
    <property type="entry name" value="SUGAR-1-PHOSPHATE GUANYL TRANSFERASE"/>
    <property type="match status" value="1"/>
</dbReference>
<evidence type="ECO:0000313" key="3">
    <source>
        <dbReference type="Proteomes" id="UP000306196"/>
    </source>
</evidence>
<protein>
    <recommendedName>
        <fullName evidence="1">Nucleotidyl transferase domain-containing protein</fullName>
    </recommendedName>
</protein>
<name>A0A5R8KAG7_9BACT</name>
<dbReference type="InterPro" id="IPR005835">
    <property type="entry name" value="NTP_transferase_dom"/>
</dbReference>
<dbReference type="Pfam" id="PF00483">
    <property type="entry name" value="NTP_transferase"/>
    <property type="match status" value="1"/>
</dbReference>
<organism evidence="2 3">
    <name type="scientific">Phragmitibacter flavus</name>
    <dbReference type="NCBI Taxonomy" id="2576071"/>
    <lineage>
        <taxon>Bacteria</taxon>
        <taxon>Pseudomonadati</taxon>
        <taxon>Verrucomicrobiota</taxon>
        <taxon>Verrucomicrobiia</taxon>
        <taxon>Verrucomicrobiales</taxon>
        <taxon>Verrucomicrobiaceae</taxon>
        <taxon>Phragmitibacter</taxon>
    </lineage>
</organism>
<evidence type="ECO:0000313" key="2">
    <source>
        <dbReference type="EMBL" id="TLD69296.1"/>
    </source>
</evidence>
<dbReference type="InterPro" id="IPR050486">
    <property type="entry name" value="Mannose-1P_guanyltransferase"/>
</dbReference>
<dbReference type="RefSeq" id="WP_138087711.1">
    <property type="nucleotide sequence ID" value="NZ_VAUV01000014.1"/>
</dbReference>
<evidence type="ECO:0000259" key="1">
    <source>
        <dbReference type="Pfam" id="PF00483"/>
    </source>
</evidence>
<proteinExistence type="predicted"/>
<dbReference type="OrthoDB" id="9801899at2"/>
<gene>
    <name evidence="2" type="ORF">FEM03_18155</name>
</gene>
<accession>A0A5R8KAG7</accession>
<dbReference type="AlphaFoldDB" id="A0A5R8KAG7"/>
<dbReference type="Gene3D" id="2.160.10.10">
    <property type="entry name" value="Hexapeptide repeat proteins"/>
    <property type="match status" value="1"/>
</dbReference>
<sequence>MLKAFVLGAGLGTRLRPLTDQLPKPLVPYFHRPLMVSAFDHLLGAGVGEFVVNTHHLPGAYGEAFPEGEYAGAGITFRHEPVLLETGGGIANVGDLMGDEDFVVYNGDILTDLPLEPLLRAHEGSGNLVTLALRSSGPSLCVAFDAERGLVTDILNRLRTGDAGSFQFTGVYVVSAEFVRELTPGKVESVVPVWLRLIKEGRRIGGGVLGEGGWGDLGDRATYLQAHWDSGRAAEAVHAEAEVAADAVLVGMNVIGPQAVVGEGARLEKCVLWPGARVEAGAVLKNCVVRRGMVARGTLENVDV</sequence>
<dbReference type="Proteomes" id="UP000306196">
    <property type="component" value="Unassembled WGS sequence"/>
</dbReference>